<evidence type="ECO:0000313" key="2">
    <source>
        <dbReference type="Proteomes" id="UP001055105"/>
    </source>
</evidence>
<dbReference type="Proteomes" id="UP001055105">
    <property type="component" value="Unassembled WGS sequence"/>
</dbReference>
<accession>A0AA37P422</accession>
<dbReference type="EMBL" id="BQOL01000001">
    <property type="protein sequence ID" value="GKI19163.1"/>
    <property type="molecule type" value="Genomic_DNA"/>
</dbReference>
<comment type="caution">
    <text evidence="1">The sequence shown here is derived from an EMBL/GenBank/DDBJ whole genome shotgun (WGS) entry which is preliminary data.</text>
</comment>
<dbReference type="AlphaFoldDB" id="A0AA37P422"/>
<evidence type="ECO:0000313" key="1">
    <source>
        <dbReference type="EMBL" id="GKI19163.1"/>
    </source>
</evidence>
<dbReference type="Gene3D" id="1.25.40.10">
    <property type="entry name" value="Tetratricopeptide repeat domain"/>
    <property type="match status" value="1"/>
</dbReference>
<proteinExistence type="predicted"/>
<dbReference type="SUPFAM" id="SSF48452">
    <property type="entry name" value="TPR-like"/>
    <property type="match status" value="1"/>
</dbReference>
<name>A0AA37P422_9BACT</name>
<reference evidence="1" key="1">
    <citation type="submission" date="2022-01" db="EMBL/GenBank/DDBJ databases">
        <title>Novel bile acid biosynthetic pathways are enriched in the microbiome of centenarians.</title>
        <authorList>
            <person name="Sato Y."/>
            <person name="Atarashi K."/>
            <person name="Plichta R.D."/>
            <person name="Arai Y."/>
            <person name="Sasajima S."/>
            <person name="Kearney M.S."/>
            <person name="Suda W."/>
            <person name="Takeshita K."/>
            <person name="Sasaki T."/>
            <person name="Okamoto S."/>
            <person name="Skelly N.A."/>
            <person name="Okamura Y."/>
            <person name="Vlamakis H."/>
            <person name="Li Y."/>
            <person name="Tanoue T."/>
            <person name="Takei H."/>
            <person name="Nittono H."/>
            <person name="Narushima S."/>
            <person name="Irie J."/>
            <person name="Itoh H."/>
            <person name="Moriya K."/>
            <person name="Sugiura Y."/>
            <person name="Suematsu M."/>
            <person name="Moritoki N."/>
            <person name="Shibata S."/>
            <person name="Littman R.D."/>
            <person name="Fischbach A.M."/>
            <person name="Uwamino Y."/>
            <person name="Inoue T."/>
            <person name="Honda A."/>
            <person name="Hattori M."/>
            <person name="Murai T."/>
            <person name="Xavier J.R."/>
            <person name="Hirose N."/>
            <person name="Honda K."/>
        </authorList>
    </citation>
    <scope>NUCLEOTIDE SEQUENCE</scope>
    <source>
        <strain evidence="1">CE91-St16</strain>
    </source>
</reference>
<gene>
    <name evidence="1" type="ORF">CE91St16_20710</name>
</gene>
<dbReference type="InterPro" id="IPR011990">
    <property type="entry name" value="TPR-like_helical_dom_sf"/>
</dbReference>
<protein>
    <submittedName>
        <fullName evidence="1">Uncharacterized protein</fullName>
    </submittedName>
</protein>
<organism evidence="1 2">
    <name type="scientific">Alistipes finegoldii</name>
    <dbReference type="NCBI Taxonomy" id="214856"/>
    <lineage>
        <taxon>Bacteria</taxon>
        <taxon>Pseudomonadati</taxon>
        <taxon>Bacteroidota</taxon>
        <taxon>Bacteroidia</taxon>
        <taxon>Bacteroidales</taxon>
        <taxon>Rikenellaceae</taxon>
        <taxon>Alistipes</taxon>
    </lineage>
</organism>
<sequence>MLGVIGIFLIRDVEFEKHWGRLARQDGLPDKSEILDRYAALHAQWNGDPMFLYNYGAVLNHAGDYSGSNAVMFQCTDYFNDYDVQRIIADNYDNMNNQEKAEEHYIIASRMIPNRFVPLYQLFRLYEKNGRTNEAMRTAKAIIEMPVKVQSNVVERIRSAAKAFLSETDAEKPTE</sequence>